<proteinExistence type="predicted"/>
<dbReference type="EMBL" id="CP042469">
    <property type="protein sequence ID" value="QOX62118.1"/>
    <property type="molecule type" value="Genomic_DNA"/>
</dbReference>
<keyword evidence="1" id="KW-0548">Nucleotidyltransferase</keyword>
<name>A0ACD1A6T5_9FIRM</name>
<protein>
    <submittedName>
        <fullName evidence="1">Molybdenum cofactor guanylyltransferase</fullName>
    </submittedName>
</protein>
<dbReference type="Proteomes" id="UP000594014">
    <property type="component" value="Chromosome"/>
</dbReference>
<gene>
    <name evidence="1" type="ORF">FRZ06_01510</name>
</gene>
<keyword evidence="2" id="KW-1185">Reference proteome</keyword>
<organism evidence="1 2">
    <name type="scientific">Anoxybacterium hadale</name>
    <dbReference type="NCBI Taxonomy" id="3408580"/>
    <lineage>
        <taxon>Bacteria</taxon>
        <taxon>Bacillati</taxon>
        <taxon>Bacillota</taxon>
        <taxon>Clostridia</taxon>
        <taxon>Peptostreptococcales</taxon>
        <taxon>Anaerovoracaceae</taxon>
        <taxon>Anoxybacterium</taxon>
    </lineage>
</organism>
<accession>A0ACD1A6T5</accession>
<evidence type="ECO:0000313" key="1">
    <source>
        <dbReference type="EMBL" id="QOX62118.1"/>
    </source>
</evidence>
<reference evidence="1" key="1">
    <citation type="submission" date="2019-08" db="EMBL/GenBank/DDBJ databases">
        <title>Genome sequence of Clostridiales bacterium MT110.</title>
        <authorList>
            <person name="Cao J."/>
        </authorList>
    </citation>
    <scope>NUCLEOTIDE SEQUENCE</scope>
    <source>
        <strain evidence="1">MT110</strain>
    </source>
</reference>
<sequence>MTAATAIILAGGFSSRMNRNNKALLKMGGKRLIEIILSQVAVFDEVLIVSNTPEDYAALGVRTVTDIIPQMGPLSGIHSGLTHASNAYSIVVPCDMPFINSQLLLYLASQAEGYDAVVPKFEDQYQPLCSVYSKTCIDPIRYCLENDLRKITRFYSMIRIKEIPGSELSGFGDPQVFFRNINDPMEYEAFCLK</sequence>
<evidence type="ECO:0000313" key="2">
    <source>
        <dbReference type="Proteomes" id="UP000594014"/>
    </source>
</evidence>
<keyword evidence="1" id="KW-0808">Transferase</keyword>